<comment type="caution">
    <text evidence="10">The sequence shown here is derived from an EMBL/GenBank/DDBJ whole genome shotgun (WGS) entry which is preliminary data.</text>
</comment>
<evidence type="ECO:0000313" key="10">
    <source>
        <dbReference type="EMBL" id="PHH58633.1"/>
    </source>
</evidence>
<dbReference type="NCBIfam" id="TIGR00482">
    <property type="entry name" value="nicotinate (nicotinamide) nucleotide adenylyltransferase"/>
    <property type="match status" value="1"/>
</dbReference>
<evidence type="ECO:0000256" key="5">
    <source>
        <dbReference type="ARBA" id="ARBA00022840"/>
    </source>
</evidence>
<evidence type="ECO:0000256" key="2">
    <source>
        <dbReference type="ARBA" id="ARBA00022679"/>
    </source>
</evidence>
<protein>
    <recommendedName>
        <fullName evidence="8">Nicotinamide-nucleotide adenylyltransferase</fullName>
        <ecNumber evidence="8">2.7.7.1</ecNumber>
        <ecNumber evidence="8">2.7.7.18</ecNumber>
    </recommendedName>
</protein>
<dbReference type="STRING" id="1399860.A0A2C5XTB2"/>
<dbReference type="Pfam" id="PF01467">
    <property type="entry name" value="CTP_transf_like"/>
    <property type="match status" value="1"/>
</dbReference>
<sequence length="276" mass="31381">MSDFDFVRRMTPAAYRFPTERLRRTCEAGRTPLVLVACGSFSPVTFLHMRMFPMARDHARTEGFDVVGGYLSPVSDAYKKKGLAAAHHRIRMCQLAAQSGPKWLMVDPWEAENSTYIPTARVLDHFDWEINHVLGGIECADGTRRPAKIVLLAGADLIQTISTPEVWDARDVAHILGDFGAFVLERSGTELHSALENLKQWEKNIHVIQQIVVNDISSTKVRLLLKRDMSIEYLIPDAVIDYIYNHNLYRDLDLKSTIRGEADPQQKQSKERDCQQ</sequence>
<comment type="catalytic activity">
    <reaction evidence="7 8">
        <text>beta-nicotinamide D-ribonucleotide + ATP + H(+) = diphosphate + NAD(+)</text>
        <dbReference type="Rhea" id="RHEA:21360"/>
        <dbReference type="ChEBI" id="CHEBI:14649"/>
        <dbReference type="ChEBI" id="CHEBI:15378"/>
        <dbReference type="ChEBI" id="CHEBI:30616"/>
        <dbReference type="ChEBI" id="CHEBI:33019"/>
        <dbReference type="ChEBI" id="CHEBI:57540"/>
        <dbReference type="EC" id="2.7.7.1"/>
    </reaction>
</comment>
<proteinExistence type="inferred from homology"/>
<name>A0A2C5XTB2_9HYPO</name>
<dbReference type="InterPro" id="IPR004821">
    <property type="entry name" value="Cyt_trans-like"/>
</dbReference>
<dbReference type="FunFam" id="3.40.50.620:FF:000181">
    <property type="entry name" value="Nicotinamide/nicotinic acid mononucleotide adenylyltransferase 3"/>
    <property type="match status" value="1"/>
</dbReference>
<dbReference type="Proteomes" id="UP000226192">
    <property type="component" value="Unassembled WGS sequence"/>
</dbReference>
<comment type="similarity">
    <text evidence="8">Belongs to the eukaryotic NMN adenylyltransferase family.</text>
</comment>
<evidence type="ECO:0000256" key="7">
    <source>
        <dbReference type="ARBA" id="ARBA00049001"/>
    </source>
</evidence>
<dbReference type="EC" id="2.7.7.1" evidence="8"/>
<feature type="domain" description="Cytidyltransferase-like" evidence="9">
    <location>
        <begin position="36"/>
        <end position="222"/>
    </location>
</feature>
<evidence type="ECO:0000256" key="8">
    <source>
        <dbReference type="RuleBase" id="RU362021"/>
    </source>
</evidence>
<dbReference type="InterPro" id="IPR005248">
    <property type="entry name" value="NadD/NMNAT"/>
</dbReference>
<dbReference type="GO" id="GO:0009435">
    <property type="term" value="P:NAD+ biosynthetic process"/>
    <property type="evidence" value="ECO:0007669"/>
    <property type="project" value="UniProtKB-UniPathway"/>
</dbReference>
<dbReference type="InterPro" id="IPR051182">
    <property type="entry name" value="Euk_NMN_adenylyltrnsfrase"/>
</dbReference>
<reference evidence="10 11" key="1">
    <citation type="submission" date="2017-06" db="EMBL/GenBank/DDBJ databases">
        <title>Ant-infecting Ophiocordyceps genomes reveal a high diversity of potential behavioral manipulation genes and a possible major role for enterotoxins.</title>
        <authorList>
            <person name="De Bekker C."/>
            <person name="Evans H.C."/>
            <person name="Brachmann A."/>
            <person name="Hughes D.P."/>
        </authorList>
    </citation>
    <scope>NUCLEOTIDE SEQUENCE [LARGE SCALE GENOMIC DNA]</scope>
    <source>
        <strain evidence="10 11">Map64</strain>
    </source>
</reference>
<dbReference type="PANTHER" id="PTHR12039:SF0">
    <property type="entry name" value="NICOTINAMIDE-NUCLEOTIDE ADENYLYLTRANSFERASE"/>
    <property type="match status" value="1"/>
</dbReference>
<dbReference type="EC" id="2.7.7.18" evidence="8"/>
<keyword evidence="5 8" id="KW-0067">ATP-binding</keyword>
<dbReference type="AlphaFoldDB" id="A0A2C5XTB2"/>
<accession>A0A2C5XTB2</accession>
<keyword evidence="6 8" id="KW-0520">NAD</keyword>
<dbReference type="PANTHER" id="PTHR12039">
    <property type="entry name" value="NICOTINAMIDE MONONUCLEOTIDE ADENYLYLTRANSFERASE"/>
    <property type="match status" value="1"/>
</dbReference>
<keyword evidence="4 8" id="KW-0547">Nucleotide-binding</keyword>
<keyword evidence="1 8" id="KW-0662">Pyridine nucleotide biosynthesis</keyword>
<keyword evidence="3 8" id="KW-0548">Nucleotidyltransferase</keyword>
<comment type="catalytic activity">
    <reaction evidence="8">
        <text>nicotinate beta-D-ribonucleotide + ATP + H(+) = deamido-NAD(+) + diphosphate</text>
        <dbReference type="Rhea" id="RHEA:22860"/>
        <dbReference type="ChEBI" id="CHEBI:15378"/>
        <dbReference type="ChEBI" id="CHEBI:30616"/>
        <dbReference type="ChEBI" id="CHEBI:33019"/>
        <dbReference type="ChEBI" id="CHEBI:57502"/>
        <dbReference type="ChEBI" id="CHEBI:58437"/>
        <dbReference type="EC" id="2.7.7.18"/>
    </reaction>
</comment>
<keyword evidence="11" id="KW-1185">Reference proteome</keyword>
<evidence type="ECO:0000256" key="4">
    <source>
        <dbReference type="ARBA" id="ARBA00022741"/>
    </source>
</evidence>
<dbReference type="EMBL" id="NJET01000362">
    <property type="protein sequence ID" value="PHH58633.1"/>
    <property type="molecule type" value="Genomic_DNA"/>
</dbReference>
<dbReference type="SUPFAM" id="SSF52374">
    <property type="entry name" value="Nucleotidylyl transferase"/>
    <property type="match status" value="1"/>
</dbReference>
<gene>
    <name evidence="10" type="ORF">CDD81_5019</name>
</gene>
<dbReference type="InterPro" id="IPR014729">
    <property type="entry name" value="Rossmann-like_a/b/a_fold"/>
</dbReference>
<organism evidence="10 11">
    <name type="scientific">Ophiocordyceps australis</name>
    <dbReference type="NCBI Taxonomy" id="1399860"/>
    <lineage>
        <taxon>Eukaryota</taxon>
        <taxon>Fungi</taxon>
        <taxon>Dikarya</taxon>
        <taxon>Ascomycota</taxon>
        <taxon>Pezizomycotina</taxon>
        <taxon>Sordariomycetes</taxon>
        <taxon>Hypocreomycetidae</taxon>
        <taxon>Hypocreales</taxon>
        <taxon>Ophiocordycipitaceae</taxon>
        <taxon>Ophiocordyceps</taxon>
    </lineage>
</organism>
<dbReference type="GO" id="GO:0005524">
    <property type="term" value="F:ATP binding"/>
    <property type="evidence" value="ECO:0007669"/>
    <property type="project" value="UniProtKB-KW"/>
</dbReference>
<comment type="pathway">
    <text evidence="8">Cofactor biosynthesis; NAD(+) biosynthesis; NAD(+) from nicotinamide D-ribonucleotide: step 1/1.</text>
</comment>
<dbReference type="GO" id="GO:0004515">
    <property type="term" value="F:nicotinate-nucleotide adenylyltransferase activity"/>
    <property type="evidence" value="ECO:0007669"/>
    <property type="project" value="UniProtKB-EC"/>
</dbReference>
<dbReference type="UniPathway" id="UPA00253">
    <property type="reaction ID" value="UER00600"/>
</dbReference>
<evidence type="ECO:0000256" key="3">
    <source>
        <dbReference type="ARBA" id="ARBA00022695"/>
    </source>
</evidence>
<evidence type="ECO:0000256" key="6">
    <source>
        <dbReference type="ARBA" id="ARBA00023027"/>
    </source>
</evidence>
<evidence type="ECO:0000313" key="11">
    <source>
        <dbReference type="Proteomes" id="UP000226192"/>
    </source>
</evidence>
<evidence type="ECO:0000256" key="1">
    <source>
        <dbReference type="ARBA" id="ARBA00022642"/>
    </source>
</evidence>
<evidence type="ECO:0000259" key="9">
    <source>
        <dbReference type="Pfam" id="PF01467"/>
    </source>
</evidence>
<dbReference type="OrthoDB" id="422187at2759"/>
<dbReference type="Gene3D" id="3.40.50.620">
    <property type="entry name" value="HUPs"/>
    <property type="match status" value="1"/>
</dbReference>
<keyword evidence="2 8" id="KW-0808">Transferase</keyword>
<dbReference type="GO" id="GO:0000309">
    <property type="term" value="F:nicotinamide-nucleotide adenylyltransferase activity"/>
    <property type="evidence" value="ECO:0007669"/>
    <property type="project" value="UniProtKB-EC"/>
</dbReference>